<dbReference type="Gene3D" id="3.10.50.10">
    <property type="match status" value="1"/>
</dbReference>
<dbReference type="Proteomes" id="UP001182556">
    <property type="component" value="Unassembled WGS sequence"/>
</dbReference>
<reference evidence="11" key="1">
    <citation type="submission" date="2023-02" db="EMBL/GenBank/DDBJ databases">
        <title>Identification and recombinant expression of a fungal hydrolase from Papiliotrema laurentii that hydrolyzes apple cutin and clears colloidal polyester polyurethane.</title>
        <authorList>
            <consortium name="DOE Joint Genome Institute"/>
            <person name="Roman V.A."/>
            <person name="Bojanowski C."/>
            <person name="Crable B.R."/>
            <person name="Wagner D.N."/>
            <person name="Hung C.S."/>
            <person name="Nadeau L.J."/>
            <person name="Schratz L."/>
            <person name="Haridas S."/>
            <person name="Pangilinan J."/>
            <person name="Lipzen A."/>
            <person name="Na H."/>
            <person name="Yan M."/>
            <person name="Ng V."/>
            <person name="Grigoriev I.V."/>
            <person name="Spatafora J.W."/>
            <person name="Barlow D."/>
            <person name="Biffinger J."/>
            <person name="Kelley-Loughnane N."/>
            <person name="Varaljay V.A."/>
            <person name="Crookes-Goodson W.J."/>
        </authorList>
    </citation>
    <scope>NUCLEOTIDE SEQUENCE</scope>
    <source>
        <strain evidence="11">5307AH</strain>
    </source>
</reference>
<evidence type="ECO:0000256" key="1">
    <source>
        <dbReference type="ARBA" id="ARBA00000822"/>
    </source>
</evidence>
<evidence type="ECO:0000256" key="7">
    <source>
        <dbReference type="RuleBase" id="RU000489"/>
    </source>
</evidence>
<sequence length="391" mass="41568">MNAYYPDWSGWYLTPENVDWSRFDVIDFAFALPTADGGLEFTQWDSSDLLNRLVSTGHAAGKRVKLSIGGWTGSAYFSILTADSTLRATFVNNILKAYNTYDLDGIDIDWEYPGVGGASGNAVSSSDSANYLTFLQDLRAALPADALITTATQVWPFADDQGNPLTDVSGFAEVLDWILIMNYDIWGSAVNGENPGPNAPLSDACSNSTQPLANAYAAVASWTSAGMPASKITLGVPAYGYISGSTANSLKQRRSSFPQPPHKRGLHSNSTSFTLQARGDVTVTNGGGGTTDGQIMFEDLLSQGALKSDGKGGFVGANGFVRHWDSCSSTPWLKSVSSGQIVTYDDTESMSLKGQFAAQAGIRGCNIFSIDGDWTGSSWPLTDAVRSGLGL</sequence>
<feature type="domain" description="GH18" evidence="10">
    <location>
        <begin position="1"/>
        <end position="391"/>
    </location>
</feature>
<dbReference type="GO" id="GO:0008061">
    <property type="term" value="F:chitin binding"/>
    <property type="evidence" value="ECO:0007669"/>
    <property type="project" value="InterPro"/>
</dbReference>
<dbReference type="Gene3D" id="3.20.20.80">
    <property type="entry name" value="Glycosidases"/>
    <property type="match status" value="1"/>
</dbReference>
<keyword evidence="3" id="KW-0146">Chitin degradation</keyword>
<evidence type="ECO:0000313" key="12">
    <source>
        <dbReference type="Proteomes" id="UP001182556"/>
    </source>
</evidence>
<dbReference type="EMBL" id="JAODAN010000009">
    <property type="protein sequence ID" value="KAK1921986.1"/>
    <property type="molecule type" value="Genomic_DNA"/>
</dbReference>
<dbReference type="InterPro" id="IPR029070">
    <property type="entry name" value="Chitinase_insertion_sf"/>
</dbReference>
<evidence type="ECO:0000259" key="10">
    <source>
        <dbReference type="PROSITE" id="PS51910"/>
    </source>
</evidence>
<accession>A0AAD9FNB5</accession>
<dbReference type="GO" id="GO:0005576">
    <property type="term" value="C:extracellular region"/>
    <property type="evidence" value="ECO:0007669"/>
    <property type="project" value="TreeGrafter"/>
</dbReference>
<organism evidence="11 12">
    <name type="scientific">Papiliotrema laurentii</name>
    <name type="common">Cryptococcus laurentii</name>
    <dbReference type="NCBI Taxonomy" id="5418"/>
    <lineage>
        <taxon>Eukaryota</taxon>
        <taxon>Fungi</taxon>
        <taxon>Dikarya</taxon>
        <taxon>Basidiomycota</taxon>
        <taxon>Agaricomycotina</taxon>
        <taxon>Tremellomycetes</taxon>
        <taxon>Tremellales</taxon>
        <taxon>Rhynchogastremaceae</taxon>
        <taxon>Papiliotrema</taxon>
    </lineage>
</organism>
<evidence type="ECO:0000256" key="4">
    <source>
        <dbReference type="ARBA" id="ARBA00023277"/>
    </source>
</evidence>
<name>A0AAD9FNB5_PAPLA</name>
<keyword evidence="2 7" id="KW-0378">Hydrolase</keyword>
<gene>
    <name evidence="11" type="ORF">DB88DRAFT_442043</name>
</gene>
<dbReference type="GO" id="GO:0006032">
    <property type="term" value="P:chitin catabolic process"/>
    <property type="evidence" value="ECO:0007669"/>
    <property type="project" value="UniProtKB-KW"/>
</dbReference>
<dbReference type="InterPro" id="IPR050314">
    <property type="entry name" value="Glycosyl_Hydrlase_18"/>
</dbReference>
<evidence type="ECO:0000256" key="8">
    <source>
        <dbReference type="RuleBase" id="RU004453"/>
    </source>
</evidence>
<dbReference type="PROSITE" id="PS51910">
    <property type="entry name" value="GH18_2"/>
    <property type="match status" value="1"/>
</dbReference>
<dbReference type="GO" id="GO:0000272">
    <property type="term" value="P:polysaccharide catabolic process"/>
    <property type="evidence" value="ECO:0007669"/>
    <property type="project" value="UniProtKB-KW"/>
</dbReference>
<keyword evidence="6" id="KW-0624">Polysaccharide degradation</keyword>
<dbReference type="PROSITE" id="PS01095">
    <property type="entry name" value="GH18_1"/>
    <property type="match status" value="1"/>
</dbReference>
<feature type="region of interest" description="Disordered" evidence="9">
    <location>
        <begin position="250"/>
        <end position="269"/>
    </location>
</feature>
<proteinExistence type="inferred from homology"/>
<keyword evidence="5 7" id="KW-0326">Glycosidase</keyword>
<protein>
    <submittedName>
        <fullName evidence="11">Glycoside hydrolase superfamily</fullName>
    </submittedName>
</protein>
<dbReference type="InterPro" id="IPR017853">
    <property type="entry name" value="GH"/>
</dbReference>
<evidence type="ECO:0000256" key="2">
    <source>
        <dbReference type="ARBA" id="ARBA00022801"/>
    </source>
</evidence>
<keyword evidence="12" id="KW-1185">Reference proteome</keyword>
<evidence type="ECO:0000313" key="11">
    <source>
        <dbReference type="EMBL" id="KAK1921986.1"/>
    </source>
</evidence>
<dbReference type="PANTHER" id="PTHR11177:SF392">
    <property type="entry name" value="HAP41P"/>
    <property type="match status" value="1"/>
</dbReference>
<dbReference type="Pfam" id="PF00704">
    <property type="entry name" value="Glyco_hydro_18"/>
    <property type="match status" value="1"/>
</dbReference>
<dbReference type="SMART" id="SM00636">
    <property type="entry name" value="Glyco_18"/>
    <property type="match status" value="1"/>
</dbReference>
<evidence type="ECO:0000256" key="3">
    <source>
        <dbReference type="ARBA" id="ARBA00023024"/>
    </source>
</evidence>
<dbReference type="GO" id="GO:0008843">
    <property type="term" value="F:endochitinase activity"/>
    <property type="evidence" value="ECO:0007669"/>
    <property type="project" value="UniProtKB-EC"/>
</dbReference>
<keyword evidence="4" id="KW-0119">Carbohydrate metabolism</keyword>
<dbReference type="InterPro" id="IPR001579">
    <property type="entry name" value="Glyco_hydro_18_chit_AS"/>
</dbReference>
<dbReference type="PANTHER" id="PTHR11177">
    <property type="entry name" value="CHITINASE"/>
    <property type="match status" value="1"/>
</dbReference>
<dbReference type="SUPFAM" id="SSF51445">
    <property type="entry name" value="(Trans)glycosidases"/>
    <property type="match status" value="1"/>
</dbReference>
<evidence type="ECO:0000256" key="5">
    <source>
        <dbReference type="ARBA" id="ARBA00023295"/>
    </source>
</evidence>
<dbReference type="InterPro" id="IPR001223">
    <property type="entry name" value="Glyco_hydro18_cat"/>
</dbReference>
<evidence type="ECO:0000256" key="6">
    <source>
        <dbReference type="ARBA" id="ARBA00023326"/>
    </source>
</evidence>
<dbReference type="AlphaFoldDB" id="A0AAD9FNB5"/>
<comment type="catalytic activity">
    <reaction evidence="1">
        <text>Random endo-hydrolysis of N-acetyl-beta-D-glucosaminide (1-&gt;4)-beta-linkages in chitin and chitodextrins.</text>
        <dbReference type="EC" id="3.2.1.14"/>
    </reaction>
</comment>
<evidence type="ECO:0000256" key="9">
    <source>
        <dbReference type="SAM" id="MobiDB-lite"/>
    </source>
</evidence>
<dbReference type="InterPro" id="IPR011583">
    <property type="entry name" value="Chitinase_II/V-like_cat"/>
</dbReference>
<comment type="similarity">
    <text evidence="8">Belongs to the glycosyl hydrolase 18 family.</text>
</comment>
<comment type="caution">
    <text evidence="11">The sequence shown here is derived from an EMBL/GenBank/DDBJ whole genome shotgun (WGS) entry which is preliminary data.</text>
</comment>